<dbReference type="Proteomes" id="UP000649617">
    <property type="component" value="Unassembled WGS sequence"/>
</dbReference>
<dbReference type="SUPFAM" id="SSF54928">
    <property type="entry name" value="RNA-binding domain, RBD"/>
    <property type="match status" value="1"/>
</dbReference>
<name>A0A812XJ26_SYMPI</name>
<evidence type="ECO:0000256" key="1">
    <source>
        <dbReference type="SAM" id="MobiDB-lite"/>
    </source>
</evidence>
<dbReference type="AlphaFoldDB" id="A0A812XJ26"/>
<proteinExistence type="predicted"/>
<comment type="caution">
    <text evidence="2">The sequence shown here is derived from an EMBL/GenBank/DDBJ whole genome shotgun (WGS) entry which is preliminary data.</text>
</comment>
<accession>A0A812XJ26</accession>
<dbReference type="EMBL" id="CAJNIZ010045809">
    <property type="protein sequence ID" value="CAE7730522.1"/>
    <property type="molecule type" value="Genomic_DNA"/>
</dbReference>
<feature type="compositionally biased region" description="Basic and acidic residues" evidence="1">
    <location>
        <begin position="110"/>
        <end position="123"/>
    </location>
</feature>
<dbReference type="InterPro" id="IPR035979">
    <property type="entry name" value="RBD_domain_sf"/>
</dbReference>
<organism evidence="2 3">
    <name type="scientific">Symbiodinium pilosum</name>
    <name type="common">Dinoflagellate</name>
    <dbReference type="NCBI Taxonomy" id="2952"/>
    <lineage>
        <taxon>Eukaryota</taxon>
        <taxon>Sar</taxon>
        <taxon>Alveolata</taxon>
        <taxon>Dinophyceae</taxon>
        <taxon>Suessiales</taxon>
        <taxon>Symbiodiniaceae</taxon>
        <taxon>Symbiodinium</taxon>
    </lineage>
</organism>
<keyword evidence="3" id="KW-1185">Reference proteome</keyword>
<evidence type="ECO:0008006" key="4">
    <source>
        <dbReference type="Google" id="ProtNLM"/>
    </source>
</evidence>
<sequence length="391" mass="44053">MDLYGWGLTNESAQDLMHELFDMVEEFPDIVAQLCHHLKRQGYFKGFPLPAERSDASFGMEVVSEDEIKETALAFIKRGTATDSSAASSHDATQVAHEKSTSSRQRSTSKRRDTGTWAKDKANPENTTVVMNNLPVDYSHEKARGLIDSLGFRDRYDAVIWFPRKQSGTQHLSHAFVNFRTPSDCLSFRKRLKQRNINPSGDREVSLTEPQLQGFKALFLKYWHLTQEKAAVNGPFFDKVSLAGLSQADFEAAKKDVFQEHAKATTVVIRNLPDHINSQSAALEWLQATGDLRGYDFFLFFPKPRTKSTAGMAYAFVNFCWTSRMEACLRSLRGYGVQNSDPLNVVIAKDIQGLKALQSHFQPLIEEGRLLPIVRSFAEASSEVPAREGYQ</sequence>
<reference evidence="2" key="1">
    <citation type="submission" date="2021-02" db="EMBL/GenBank/DDBJ databases">
        <authorList>
            <person name="Dougan E. K."/>
            <person name="Rhodes N."/>
            <person name="Thang M."/>
            <person name="Chan C."/>
        </authorList>
    </citation>
    <scope>NUCLEOTIDE SEQUENCE</scope>
</reference>
<gene>
    <name evidence="2" type="ORF">SPIL2461_LOCUS20955</name>
</gene>
<dbReference type="GO" id="GO:0003676">
    <property type="term" value="F:nucleic acid binding"/>
    <property type="evidence" value="ECO:0007669"/>
    <property type="project" value="InterPro"/>
</dbReference>
<feature type="region of interest" description="Disordered" evidence="1">
    <location>
        <begin position="85"/>
        <end position="125"/>
    </location>
</feature>
<evidence type="ECO:0000313" key="2">
    <source>
        <dbReference type="EMBL" id="CAE7730522.1"/>
    </source>
</evidence>
<protein>
    <recommendedName>
        <fullName evidence="4">RRM domain-containing protein</fullName>
    </recommendedName>
</protein>
<dbReference type="OrthoDB" id="415514at2759"/>
<evidence type="ECO:0000313" key="3">
    <source>
        <dbReference type="Proteomes" id="UP000649617"/>
    </source>
</evidence>